<dbReference type="PANTHER" id="PTHR36510">
    <property type="entry name" value="GLUTAMATE--CYSTEINE LIGASE 2-RELATED"/>
    <property type="match status" value="1"/>
</dbReference>
<dbReference type="NCBIfam" id="NF010041">
    <property type="entry name" value="PRK13517.1-1"/>
    <property type="match status" value="1"/>
</dbReference>
<dbReference type="AlphaFoldDB" id="A0A3D9ST48"/>
<keyword evidence="2 5" id="KW-0547">Nucleotide-binding</keyword>
<evidence type="ECO:0000256" key="1">
    <source>
        <dbReference type="ARBA" id="ARBA00022598"/>
    </source>
</evidence>
<dbReference type="GO" id="GO:0004357">
    <property type="term" value="F:glutamate-cysteine ligase activity"/>
    <property type="evidence" value="ECO:0007669"/>
    <property type="project" value="UniProtKB-EC"/>
</dbReference>
<evidence type="ECO:0000256" key="3">
    <source>
        <dbReference type="ARBA" id="ARBA00022840"/>
    </source>
</evidence>
<dbReference type="EMBL" id="QTTT01000001">
    <property type="protein sequence ID" value="REE99146.1"/>
    <property type="molecule type" value="Genomic_DNA"/>
</dbReference>
<comment type="similarity">
    <text evidence="5">Belongs to the glutamate--cysteine ligase type 2 family. YbdK subfamily.</text>
</comment>
<proteinExistence type="inferred from homology"/>
<dbReference type="SUPFAM" id="SSF55931">
    <property type="entry name" value="Glutamine synthetase/guanido kinase"/>
    <property type="match status" value="1"/>
</dbReference>
<comment type="function">
    <text evidence="5">ATP-dependent carboxylate-amine ligase which exhibits weak glutamate--cysteine ligase activity.</text>
</comment>
<protein>
    <recommendedName>
        <fullName evidence="5">Putative glutamate--cysteine ligase 2</fullName>
        <ecNumber evidence="5">6.3.2.2</ecNumber>
    </recommendedName>
    <alternativeName>
        <fullName evidence="5">Gamma-glutamylcysteine synthetase 2</fullName>
        <shortName evidence="5">GCS 2</shortName>
        <shortName evidence="5">Gamma-GCS 2</shortName>
    </alternativeName>
</protein>
<dbReference type="HAMAP" id="MF_01609">
    <property type="entry name" value="Glu_cys_ligase_2"/>
    <property type="match status" value="1"/>
</dbReference>
<dbReference type="Gene3D" id="3.30.590.20">
    <property type="match status" value="1"/>
</dbReference>
<dbReference type="InterPro" id="IPR014746">
    <property type="entry name" value="Gln_synth/guanido_kin_cat_dom"/>
</dbReference>
<sequence length="394" mass="42415">MAFTCDDTPFARTRGDFGHTMGMGLRSFGVEEELLLVDPDGGAPRAMSGAVLRYAGEHGTGLPGGVAEGGMEHELQREQLEIGTRPCTSLDDLAEQVRRGRRAAAEAARGAGVQIAALATSPVAVRPSITPSSRYRQMADEYARTADEQLICGCHVHVNVDSPEEGVGVLDRIRPWLPPLLALTANSPFWQGRDTGYESWRQQVWGGWPSSGPTGPFGTPAAYHRTVQEMIATGALLDEGMVYFDARLSRRYPTVEIRVCDVCLVADDTALVAALARALVETAARAWEEGRPPDPVRTEVVRMAMWRAGRSGLTDDLVHPVTGRPAPAEAVVKDLVDHVRPALEDSGDLDAVQDLLGRLLRRGNGAALQRAAFARTGLLSEAVTEGVARTVDFT</sequence>
<dbReference type="InterPro" id="IPR006336">
    <property type="entry name" value="GCS2"/>
</dbReference>
<evidence type="ECO:0000313" key="6">
    <source>
        <dbReference type="EMBL" id="REE99146.1"/>
    </source>
</evidence>
<comment type="catalytic activity">
    <reaction evidence="4 5">
        <text>L-cysteine + L-glutamate + ATP = gamma-L-glutamyl-L-cysteine + ADP + phosphate + H(+)</text>
        <dbReference type="Rhea" id="RHEA:13285"/>
        <dbReference type="ChEBI" id="CHEBI:15378"/>
        <dbReference type="ChEBI" id="CHEBI:29985"/>
        <dbReference type="ChEBI" id="CHEBI:30616"/>
        <dbReference type="ChEBI" id="CHEBI:35235"/>
        <dbReference type="ChEBI" id="CHEBI:43474"/>
        <dbReference type="ChEBI" id="CHEBI:58173"/>
        <dbReference type="ChEBI" id="CHEBI:456216"/>
        <dbReference type="EC" id="6.3.2.2"/>
    </reaction>
</comment>
<keyword evidence="3 5" id="KW-0067">ATP-binding</keyword>
<dbReference type="Proteomes" id="UP000256661">
    <property type="component" value="Unassembled WGS sequence"/>
</dbReference>
<dbReference type="GO" id="GO:0005524">
    <property type="term" value="F:ATP binding"/>
    <property type="evidence" value="ECO:0007669"/>
    <property type="project" value="UniProtKB-KW"/>
</dbReference>
<comment type="caution">
    <text evidence="6">The sequence shown here is derived from an EMBL/GenBank/DDBJ whole genome shotgun (WGS) entry which is preliminary data.</text>
</comment>
<name>A0A3D9ST48_9ACTN</name>
<dbReference type="Pfam" id="PF04107">
    <property type="entry name" value="GCS2"/>
    <property type="match status" value="1"/>
</dbReference>
<keyword evidence="1 5" id="KW-0436">Ligase</keyword>
<keyword evidence="7" id="KW-1185">Reference proteome</keyword>
<evidence type="ECO:0000256" key="4">
    <source>
        <dbReference type="ARBA" id="ARBA00048819"/>
    </source>
</evidence>
<dbReference type="EC" id="6.3.2.2" evidence="5"/>
<reference evidence="6 7" key="1">
    <citation type="submission" date="2018-08" db="EMBL/GenBank/DDBJ databases">
        <title>Sequencing the genomes of 1000 actinobacteria strains.</title>
        <authorList>
            <person name="Klenk H.-P."/>
        </authorList>
    </citation>
    <scope>NUCLEOTIDE SEQUENCE [LARGE SCALE GENOMIC DNA]</scope>
    <source>
        <strain evidence="6 7">DSM 43927</strain>
    </source>
</reference>
<dbReference type="GO" id="GO:0042398">
    <property type="term" value="P:modified amino acid biosynthetic process"/>
    <property type="evidence" value="ECO:0007669"/>
    <property type="project" value="InterPro"/>
</dbReference>
<evidence type="ECO:0000256" key="5">
    <source>
        <dbReference type="HAMAP-Rule" id="MF_01609"/>
    </source>
</evidence>
<dbReference type="NCBIfam" id="TIGR02050">
    <property type="entry name" value="gshA_cyan_rel"/>
    <property type="match status" value="1"/>
</dbReference>
<evidence type="ECO:0000313" key="7">
    <source>
        <dbReference type="Proteomes" id="UP000256661"/>
    </source>
</evidence>
<organism evidence="6 7">
    <name type="scientific">Thermomonospora umbrina</name>
    <dbReference type="NCBI Taxonomy" id="111806"/>
    <lineage>
        <taxon>Bacteria</taxon>
        <taxon>Bacillati</taxon>
        <taxon>Actinomycetota</taxon>
        <taxon>Actinomycetes</taxon>
        <taxon>Streptosporangiales</taxon>
        <taxon>Thermomonosporaceae</taxon>
        <taxon>Thermomonospora</taxon>
    </lineage>
</organism>
<gene>
    <name evidence="6" type="ORF">DFJ69_4653</name>
</gene>
<dbReference type="InterPro" id="IPR011793">
    <property type="entry name" value="YbdK"/>
</dbReference>
<accession>A0A3D9ST48</accession>
<dbReference type="PANTHER" id="PTHR36510:SF1">
    <property type="entry name" value="GLUTAMATE--CYSTEINE LIGASE 2-RELATED"/>
    <property type="match status" value="1"/>
</dbReference>
<evidence type="ECO:0000256" key="2">
    <source>
        <dbReference type="ARBA" id="ARBA00022741"/>
    </source>
</evidence>
<dbReference type="InterPro" id="IPR050141">
    <property type="entry name" value="GCL_type2/YbdK_subfam"/>
</dbReference>